<dbReference type="InterPro" id="IPR001647">
    <property type="entry name" value="HTH_TetR"/>
</dbReference>
<reference evidence="7" key="1">
    <citation type="journal article" date="2019" name="Int. J. Syst. Evol. Microbiol.">
        <title>The Global Catalogue of Microorganisms (GCM) 10K type strain sequencing project: providing services to taxonomists for standard genome sequencing and annotation.</title>
        <authorList>
            <consortium name="The Broad Institute Genomics Platform"/>
            <consortium name="The Broad Institute Genome Sequencing Center for Infectious Disease"/>
            <person name="Wu L."/>
            <person name="Ma J."/>
        </authorList>
    </citation>
    <scope>NUCLEOTIDE SEQUENCE [LARGE SCALE GENOMIC DNA]</scope>
    <source>
        <strain evidence="7">JCM 16902</strain>
    </source>
</reference>
<dbReference type="Pfam" id="PF00440">
    <property type="entry name" value="TetR_N"/>
    <property type="match status" value="1"/>
</dbReference>
<proteinExistence type="predicted"/>
<evidence type="ECO:0000259" key="5">
    <source>
        <dbReference type="PROSITE" id="PS50977"/>
    </source>
</evidence>
<dbReference type="RefSeq" id="WP_231481384.1">
    <property type="nucleotide sequence ID" value="NZ_BAAAZO010000009.1"/>
</dbReference>
<evidence type="ECO:0000256" key="2">
    <source>
        <dbReference type="ARBA" id="ARBA00023125"/>
    </source>
</evidence>
<keyword evidence="3" id="KW-0804">Transcription</keyword>
<comment type="caution">
    <text evidence="6">The sequence shown here is derived from an EMBL/GenBank/DDBJ whole genome shotgun (WGS) entry which is preliminary data.</text>
</comment>
<keyword evidence="2 4" id="KW-0238">DNA-binding</keyword>
<organism evidence="6 7">
    <name type="scientific">Kineosporia mesophila</name>
    <dbReference type="NCBI Taxonomy" id="566012"/>
    <lineage>
        <taxon>Bacteria</taxon>
        <taxon>Bacillati</taxon>
        <taxon>Actinomycetota</taxon>
        <taxon>Actinomycetes</taxon>
        <taxon>Kineosporiales</taxon>
        <taxon>Kineosporiaceae</taxon>
        <taxon>Kineosporia</taxon>
    </lineage>
</organism>
<feature type="domain" description="HTH tetR-type" evidence="5">
    <location>
        <begin position="7"/>
        <end position="66"/>
    </location>
</feature>
<dbReference type="PRINTS" id="PR00455">
    <property type="entry name" value="HTHTETR"/>
</dbReference>
<dbReference type="EMBL" id="BAAAZO010000009">
    <property type="protein sequence ID" value="GAA3623777.1"/>
    <property type="molecule type" value="Genomic_DNA"/>
</dbReference>
<sequence length="186" mass="20138">MAERDPAKTRRTVLDAAARVVAERGAGVSIDAIAREAGVSKGGLLHHFRSRDELIRALADDMLEAFFVAVQAAADPADRAEGRLMRGYIKASFDVLLQESSPAEHVALVSAVFKAPGVADLMRKDKVRWEAYFADDGLDPQRLLVILRAADGAAIAGLYEGGHSHEDLEHIREILMNLTRSPGPLS</sequence>
<evidence type="ECO:0000256" key="3">
    <source>
        <dbReference type="ARBA" id="ARBA00023163"/>
    </source>
</evidence>
<dbReference type="InterPro" id="IPR041479">
    <property type="entry name" value="TetR_CgmR_C"/>
</dbReference>
<dbReference type="SUPFAM" id="SSF46689">
    <property type="entry name" value="Homeodomain-like"/>
    <property type="match status" value="1"/>
</dbReference>
<dbReference type="PROSITE" id="PS50977">
    <property type="entry name" value="HTH_TETR_2"/>
    <property type="match status" value="1"/>
</dbReference>
<accession>A0ABP7A2N4</accession>
<dbReference type="Pfam" id="PF17937">
    <property type="entry name" value="TetR_C_28"/>
    <property type="match status" value="1"/>
</dbReference>
<keyword evidence="7" id="KW-1185">Reference proteome</keyword>
<dbReference type="InterPro" id="IPR050109">
    <property type="entry name" value="HTH-type_TetR-like_transc_reg"/>
</dbReference>
<dbReference type="PANTHER" id="PTHR30055">
    <property type="entry name" value="HTH-TYPE TRANSCRIPTIONAL REGULATOR RUTR"/>
    <property type="match status" value="1"/>
</dbReference>
<evidence type="ECO:0000313" key="6">
    <source>
        <dbReference type="EMBL" id="GAA3623777.1"/>
    </source>
</evidence>
<keyword evidence="1" id="KW-0805">Transcription regulation</keyword>
<dbReference type="Gene3D" id="1.10.357.10">
    <property type="entry name" value="Tetracycline Repressor, domain 2"/>
    <property type="match status" value="1"/>
</dbReference>
<protein>
    <submittedName>
        <fullName evidence="6">TetR family transcriptional regulator</fullName>
    </submittedName>
</protein>
<gene>
    <name evidence="6" type="ORF">GCM10022223_45980</name>
</gene>
<dbReference type="PANTHER" id="PTHR30055:SF234">
    <property type="entry name" value="HTH-TYPE TRANSCRIPTIONAL REGULATOR BETI"/>
    <property type="match status" value="1"/>
</dbReference>
<name>A0ABP7A2N4_9ACTN</name>
<evidence type="ECO:0000313" key="7">
    <source>
        <dbReference type="Proteomes" id="UP001501074"/>
    </source>
</evidence>
<feature type="DNA-binding region" description="H-T-H motif" evidence="4">
    <location>
        <begin position="29"/>
        <end position="48"/>
    </location>
</feature>
<evidence type="ECO:0000256" key="1">
    <source>
        <dbReference type="ARBA" id="ARBA00023015"/>
    </source>
</evidence>
<dbReference type="Proteomes" id="UP001501074">
    <property type="component" value="Unassembled WGS sequence"/>
</dbReference>
<dbReference type="InterPro" id="IPR009057">
    <property type="entry name" value="Homeodomain-like_sf"/>
</dbReference>
<evidence type="ECO:0000256" key="4">
    <source>
        <dbReference type="PROSITE-ProRule" id="PRU00335"/>
    </source>
</evidence>